<dbReference type="Proteomes" id="UP000298277">
    <property type="component" value="Unassembled WGS sequence"/>
</dbReference>
<accession>A0A5F1Y8P3</accession>
<evidence type="ECO:0000313" key="1">
    <source>
        <dbReference type="EMBL" id="TGK29534.1"/>
    </source>
</evidence>
<comment type="caution">
    <text evidence="1">The sequence shown here is derived from an EMBL/GenBank/DDBJ whole genome shotgun (WGS) entry which is preliminary data.</text>
</comment>
<keyword evidence="2" id="KW-1185">Reference proteome</keyword>
<name>A0A5F1Y8P3_9LEPT</name>
<sequence length="257" mass="30358">MFAYAAIFLITSARPVFAEKNPADKKIEILIPEGSDSDWGKNALPFEDLNLLGDVDENVSKTLFEKAKEDFLKSVDLFRKASDLADEKRKEFDRITFEADRYEWQRKNRKENFERSLLRDLNKARTDSVHDLVSAMNSLEKIQNPKVKDSENYRELQAGIYREYVKHQLALKNFLLATDLLERYINLGDKYYEDSEAQGLLANCYERAYRLSKKNRDNESKERYDILRKKHGLLYAEFKFGKNSPDYKEFSRELFRD</sequence>
<evidence type="ECO:0000313" key="2">
    <source>
        <dbReference type="Proteomes" id="UP000298277"/>
    </source>
</evidence>
<reference evidence="1" key="1">
    <citation type="journal article" date="2019" name="PLoS Negl. Trop. Dis.">
        <title>Revisiting the worldwide diversity of Leptospira species in the environment.</title>
        <authorList>
            <person name="Vincent A.T."/>
            <person name="Schiettekatte O."/>
            <person name="Bourhy P."/>
            <person name="Veyrier F.J."/>
            <person name="Picardeau M."/>
        </authorList>
    </citation>
    <scope>NUCLEOTIDE SEQUENCE [LARGE SCALE GENOMIC DNA]</scope>
    <source>
        <strain evidence="1">201800299</strain>
    </source>
</reference>
<dbReference type="EMBL" id="RQFA01000072">
    <property type="protein sequence ID" value="TGK29534.1"/>
    <property type="molecule type" value="Genomic_DNA"/>
</dbReference>
<dbReference type="AlphaFoldDB" id="A0A5F1Y8P3"/>
<proteinExistence type="predicted"/>
<gene>
    <name evidence="1" type="ORF">EHQ17_16050</name>
</gene>
<protein>
    <submittedName>
        <fullName evidence="1">Uncharacterized protein</fullName>
    </submittedName>
</protein>
<organism evidence="1 2">
    <name type="scientific">Leptospira gomenensis</name>
    <dbReference type="NCBI Taxonomy" id="2484974"/>
    <lineage>
        <taxon>Bacteria</taxon>
        <taxon>Pseudomonadati</taxon>
        <taxon>Spirochaetota</taxon>
        <taxon>Spirochaetia</taxon>
        <taxon>Leptospirales</taxon>
        <taxon>Leptospiraceae</taxon>
        <taxon>Leptospira</taxon>
    </lineage>
</organism>
<dbReference type="NCBIfam" id="NF047449">
    <property type="entry name" value="Lepto_FcpA_rel"/>
    <property type="match status" value="1"/>
</dbReference>